<gene>
    <name evidence="2" type="ORF">SETIT_2G402600v2</name>
</gene>
<evidence type="ECO:0000313" key="2">
    <source>
        <dbReference type="EMBL" id="RCV14151.1"/>
    </source>
</evidence>
<protein>
    <submittedName>
        <fullName evidence="2">Uncharacterized protein</fullName>
    </submittedName>
</protein>
<reference evidence="2" key="2">
    <citation type="submission" date="2015-07" db="EMBL/GenBank/DDBJ databases">
        <authorList>
            <person name="Noorani M."/>
        </authorList>
    </citation>
    <scope>NUCLEOTIDE SEQUENCE</scope>
    <source>
        <strain evidence="2">Yugu1</strain>
    </source>
</reference>
<dbReference type="AlphaFoldDB" id="A0A368Q832"/>
<accession>A0A368Q832</accession>
<feature type="region of interest" description="Disordered" evidence="1">
    <location>
        <begin position="1"/>
        <end position="36"/>
    </location>
</feature>
<reference evidence="2" key="1">
    <citation type="journal article" date="2012" name="Nat. Biotechnol.">
        <title>Reference genome sequence of the model plant Setaria.</title>
        <authorList>
            <person name="Bennetzen J.L."/>
            <person name="Schmutz J."/>
            <person name="Wang H."/>
            <person name="Percifield R."/>
            <person name="Hawkins J."/>
            <person name="Pontaroli A.C."/>
            <person name="Estep M."/>
            <person name="Feng L."/>
            <person name="Vaughn J.N."/>
            <person name="Grimwood J."/>
            <person name="Jenkins J."/>
            <person name="Barry K."/>
            <person name="Lindquist E."/>
            <person name="Hellsten U."/>
            <person name="Deshpande S."/>
            <person name="Wang X."/>
            <person name="Wu X."/>
            <person name="Mitros T."/>
            <person name="Triplett J."/>
            <person name="Yang X."/>
            <person name="Ye C.Y."/>
            <person name="Mauro-Herrera M."/>
            <person name="Wang L."/>
            <person name="Li P."/>
            <person name="Sharma M."/>
            <person name="Sharma R."/>
            <person name="Ronald P.C."/>
            <person name="Panaud O."/>
            <person name="Kellogg E.A."/>
            <person name="Brutnell T.P."/>
            <person name="Doust A.N."/>
            <person name="Tuskan G.A."/>
            <person name="Rokhsar D."/>
            <person name="Devos K.M."/>
        </authorList>
    </citation>
    <scope>NUCLEOTIDE SEQUENCE [LARGE SCALE GENOMIC DNA]</scope>
    <source>
        <strain evidence="2">Yugu1</strain>
    </source>
</reference>
<evidence type="ECO:0000256" key="1">
    <source>
        <dbReference type="SAM" id="MobiDB-lite"/>
    </source>
</evidence>
<dbReference type="EMBL" id="CM003529">
    <property type="protein sequence ID" value="RCV14151.1"/>
    <property type="molecule type" value="Genomic_DNA"/>
</dbReference>
<feature type="region of interest" description="Disordered" evidence="1">
    <location>
        <begin position="88"/>
        <end position="146"/>
    </location>
</feature>
<organism evidence="2">
    <name type="scientific">Setaria italica</name>
    <name type="common">Foxtail millet</name>
    <name type="synonym">Panicum italicum</name>
    <dbReference type="NCBI Taxonomy" id="4555"/>
    <lineage>
        <taxon>Eukaryota</taxon>
        <taxon>Viridiplantae</taxon>
        <taxon>Streptophyta</taxon>
        <taxon>Embryophyta</taxon>
        <taxon>Tracheophyta</taxon>
        <taxon>Spermatophyta</taxon>
        <taxon>Magnoliopsida</taxon>
        <taxon>Liliopsida</taxon>
        <taxon>Poales</taxon>
        <taxon>Poaceae</taxon>
        <taxon>PACMAD clade</taxon>
        <taxon>Panicoideae</taxon>
        <taxon>Panicodae</taxon>
        <taxon>Paniceae</taxon>
        <taxon>Cenchrinae</taxon>
        <taxon>Setaria</taxon>
    </lineage>
</organism>
<feature type="compositionally biased region" description="Basic and acidic residues" evidence="1">
    <location>
        <begin position="131"/>
        <end position="146"/>
    </location>
</feature>
<sequence length="146" mass="15349">MGSCCGVPEQPSYAMGRHQTTLPRRPSGATSSRPSRPRLLCSCAGGGATAGGLCSVVGRCRAWGISSRCSGEPLRAVVPLADRIHMASERRRSRRGQSRRDLLPGLVPPPLAGALTDQKGRPVGLSSADAASRDPRGCCGERRRNS</sequence>
<name>A0A368Q832_SETIT</name>
<proteinExistence type="predicted"/>